<dbReference type="AlphaFoldDB" id="A0AAP2CL30"/>
<accession>A0AAP2CL30</accession>
<name>A0AAP2CL30_9BACT</name>
<proteinExistence type="predicted"/>
<keyword evidence="1" id="KW-0812">Transmembrane</keyword>
<organism evidence="2 3">
    <name type="scientific">Litoribacter ruber</name>
    <dbReference type="NCBI Taxonomy" id="702568"/>
    <lineage>
        <taxon>Bacteria</taxon>
        <taxon>Pseudomonadati</taxon>
        <taxon>Bacteroidota</taxon>
        <taxon>Cytophagia</taxon>
        <taxon>Cytophagales</taxon>
        <taxon>Cyclobacteriaceae</taxon>
        <taxon>Litoribacter</taxon>
    </lineage>
</organism>
<keyword evidence="1" id="KW-0472">Membrane</keyword>
<feature type="transmembrane region" description="Helical" evidence="1">
    <location>
        <begin position="24"/>
        <end position="42"/>
    </location>
</feature>
<sequence>MYKEIKNRIESPTPPFFKKLQKGGLILIAVGTAIMSAPVAIPLAIVNLGGYILTAGTIITAVSQVAKEDK</sequence>
<dbReference type="RefSeq" id="WP_213946562.1">
    <property type="nucleotide sequence ID" value="NZ_JAHCMY010000017.1"/>
</dbReference>
<dbReference type="Proteomes" id="UP001319104">
    <property type="component" value="Unassembled WGS sequence"/>
</dbReference>
<evidence type="ECO:0000313" key="3">
    <source>
        <dbReference type="Proteomes" id="UP001319104"/>
    </source>
</evidence>
<evidence type="ECO:0000313" key="2">
    <source>
        <dbReference type="EMBL" id="MBS9525704.1"/>
    </source>
</evidence>
<comment type="caution">
    <text evidence="2">The sequence shown here is derived from an EMBL/GenBank/DDBJ whole genome shotgun (WGS) entry which is preliminary data.</text>
</comment>
<protein>
    <submittedName>
        <fullName evidence="2">Uncharacterized protein</fullName>
    </submittedName>
</protein>
<reference evidence="2 3" key="1">
    <citation type="submission" date="2021-05" db="EMBL/GenBank/DDBJ databases">
        <authorList>
            <person name="Zhang Z.D."/>
            <person name="Osman G."/>
        </authorList>
    </citation>
    <scope>NUCLEOTIDE SEQUENCE [LARGE SCALE GENOMIC DNA]</scope>
    <source>
        <strain evidence="2 3">KCTC 32217</strain>
    </source>
</reference>
<dbReference type="EMBL" id="JAHCMY010000017">
    <property type="protein sequence ID" value="MBS9525704.1"/>
    <property type="molecule type" value="Genomic_DNA"/>
</dbReference>
<keyword evidence="1" id="KW-1133">Transmembrane helix</keyword>
<gene>
    <name evidence="2" type="ORF">KI659_16920</name>
</gene>
<keyword evidence="3" id="KW-1185">Reference proteome</keyword>
<evidence type="ECO:0000256" key="1">
    <source>
        <dbReference type="SAM" id="Phobius"/>
    </source>
</evidence>